<dbReference type="InterPro" id="IPR007337">
    <property type="entry name" value="RelB/DinJ"/>
</dbReference>
<sequence length="89" mass="10077">MARSSLIQIRVDDALKKDAETLFNDLGLDIPTAIRLFLKQSLIHNGIPFAIVRTDDFYNNYNLQVLKKSIQQLEHGKGIAHDLIEVGDE</sequence>
<dbReference type="RefSeq" id="WP_092472421.1">
    <property type="nucleotide sequence ID" value="NZ_FOOX01000012.1"/>
</dbReference>
<evidence type="ECO:0000313" key="4">
    <source>
        <dbReference type="Proteomes" id="UP000199337"/>
    </source>
</evidence>
<evidence type="ECO:0000256" key="1">
    <source>
        <dbReference type="ARBA" id="ARBA00010562"/>
    </source>
</evidence>
<keyword evidence="4" id="KW-1185">Reference proteome</keyword>
<organism evidence="3 4">
    <name type="scientific">Desulfotruncus arcticus DSM 17038</name>
    <dbReference type="NCBI Taxonomy" id="1121424"/>
    <lineage>
        <taxon>Bacteria</taxon>
        <taxon>Bacillati</taxon>
        <taxon>Bacillota</taxon>
        <taxon>Clostridia</taxon>
        <taxon>Eubacteriales</taxon>
        <taxon>Desulfallaceae</taxon>
        <taxon>Desulfotruncus</taxon>
    </lineage>
</organism>
<gene>
    <name evidence="3" type="ORF">SAMN05660649_03245</name>
</gene>
<dbReference type="OrthoDB" id="9804867at2"/>
<dbReference type="PANTHER" id="PTHR38781:SF1">
    <property type="entry name" value="ANTITOXIN DINJ-RELATED"/>
    <property type="match status" value="1"/>
</dbReference>
<dbReference type="STRING" id="341036.SAMN05660649_03245"/>
<dbReference type="Proteomes" id="UP000199337">
    <property type="component" value="Unassembled WGS sequence"/>
</dbReference>
<name>A0A1I2VYC9_9FIRM</name>
<evidence type="ECO:0000256" key="2">
    <source>
        <dbReference type="ARBA" id="ARBA00022649"/>
    </source>
</evidence>
<dbReference type="Gene3D" id="1.10.1220.10">
    <property type="entry name" value="Met repressor-like"/>
    <property type="match status" value="1"/>
</dbReference>
<accession>A0A1I2VYC9</accession>
<dbReference type="AlphaFoldDB" id="A0A1I2VYC9"/>
<protein>
    <submittedName>
        <fullName evidence="3">DNA-damage-inducible protein J</fullName>
    </submittedName>
</protein>
<dbReference type="GO" id="GO:0006355">
    <property type="term" value="P:regulation of DNA-templated transcription"/>
    <property type="evidence" value="ECO:0007669"/>
    <property type="project" value="InterPro"/>
</dbReference>
<dbReference type="InterPro" id="IPR013321">
    <property type="entry name" value="Arc_rbn_hlx_hlx"/>
</dbReference>
<dbReference type="NCBIfam" id="TIGR02384">
    <property type="entry name" value="RelB_DinJ"/>
    <property type="match status" value="1"/>
</dbReference>
<evidence type="ECO:0000313" key="3">
    <source>
        <dbReference type="EMBL" id="SFG94218.1"/>
    </source>
</evidence>
<dbReference type="GO" id="GO:0006351">
    <property type="term" value="P:DNA-templated transcription"/>
    <property type="evidence" value="ECO:0007669"/>
    <property type="project" value="TreeGrafter"/>
</dbReference>
<reference evidence="4" key="1">
    <citation type="submission" date="2016-10" db="EMBL/GenBank/DDBJ databases">
        <authorList>
            <person name="Varghese N."/>
            <person name="Submissions S."/>
        </authorList>
    </citation>
    <scope>NUCLEOTIDE SEQUENCE [LARGE SCALE GENOMIC DNA]</scope>
    <source>
        <strain evidence="4">DSM 17038</strain>
    </source>
</reference>
<dbReference type="Pfam" id="PF04221">
    <property type="entry name" value="RelB"/>
    <property type="match status" value="1"/>
</dbReference>
<keyword evidence="2" id="KW-1277">Toxin-antitoxin system</keyword>
<dbReference type="PANTHER" id="PTHR38781">
    <property type="entry name" value="ANTITOXIN DINJ-RELATED"/>
    <property type="match status" value="1"/>
</dbReference>
<dbReference type="EMBL" id="FOOX01000012">
    <property type="protein sequence ID" value="SFG94218.1"/>
    <property type="molecule type" value="Genomic_DNA"/>
</dbReference>
<comment type="similarity">
    <text evidence="1">Belongs to the RelB/DinJ antitoxin family.</text>
</comment>
<proteinExistence type="inferred from homology"/>